<dbReference type="WBParaSite" id="JU765_v2.g19110.t1">
    <property type="protein sequence ID" value="JU765_v2.g19110.t1"/>
    <property type="gene ID" value="JU765_v2.g19110"/>
</dbReference>
<name>A0AC34QTB0_9BILA</name>
<accession>A0AC34QTB0</accession>
<evidence type="ECO:0000313" key="2">
    <source>
        <dbReference type="WBParaSite" id="JU765_v2.g19110.t1"/>
    </source>
</evidence>
<evidence type="ECO:0000313" key="1">
    <source>
        <dbReference type="Proteomes" id="UP000887576"/>
    </source>
</evidence>
<reference evidence="2" key="1">
    <citation type="submission" date="2022-11" db="UniProtKB">
        <authorList>
            <consortium name="WormBaseParasite"/>
        </authorList>
    </citation>
    <scope>IDENTIFICATION</scope>
</reference>
<organism evidence="1 2">
    <name type="scientific">Panagrolaimus sp. JU765</name>
    <dbReference type="NCBI Taxonomy" id="591449"/>
    <lineage>
        <taxon>Eukaryota</taxon>
        <taxon>Metazoa</taxon>
        <taxon>Ecdysozoa</taxon>
        <taxon>Nematoda</taxon>
        <taxon>Chromadorea</taxon>
        <taxon>Rhabditida</taxon>
        <taxon>Tylenchina</taxon>
        <taxon>Panagrolaimomorpha</taxon>
        <taxon>Panagrolaimoidea</taxon>
        <taxon>Panagrolaimidae</taxon>
        <taxon>Panagrolaimus</taxon>
    </lineage>
</organism>
<proteinExistence type="predicted"/>
<protein>
    <submittedName>
        <fullName evidence="2">Uncharacterized protein</fullName>
    </submittedName>
</protein>
<dbReference type="Proteomes" id="UP000887576">
    <property type="component" value="Unplaced"/>
</dbReference>
<sequence>MGGRLKIGGYVEPKPLEEMDIKVVPASPPADSPPSYDSAVAQARAEQKLIGTVLLKTSHYFGMHPFKDPYTCDGVVCKKRRIVLYVIQFFFAFGAVIEILQNLMIELHPAVVTNTTHITMMPLKALDHVTEQASVFIDRYYFPIINFGVVKIPQ</sequence>